<sequence>MRTSYRWPGVRLASRYQWSRPRGASSEGNATGRKVRKTWAEGERLVRRRSCRPGRTLGTATAGGATKTVFSTFARVEGNKTAKKVRMARQRRGAAGSIFNAWVDRLDRSTCSGGHGELVNVVDRLTLFGLTICRTAQARLFSVRSNRQSPSFSEITRSTSAAVSRDKRLKMHFEASYIVKNPCLLFHTLPARQAAPAPASVGGCGELSTSSSTSNKFGQ</sequence>
<evidence type="ECO:0000256" key="1">
    <source>
        <dbReference type="SAM" id="MobiDB-lite"/>
    </source>
</evidence>
<reference evidence="2 3" key="1">
    <citation type="journal article" date="2012" name="BMC Genomics">
        <title>Tools to kill: Genome of one of the most destructive plant pathogenic fungi Macrophomina phaseolina.</title>
        <authorList>
            <person name="Islam M.S."/>
            <person name="Haque M.S."/>
            <person name="Islam M.M."/>
            <person name="Emdad E.M."/>
            <person name="Halim A."/>
            <person name="Hossen Q.M.M."/>
            <person name="Hossain M.Z."/>
            <person name="Ahmed B."/>
            <person name="Rahim S."/>
            <person name="Rahman M.S."/>
            <person name="Alam M.M."/>
            <person name="Hou S."/>
            <person name="Wan X."/>
            <person name="Saito J.A."/>
            <person name="Alam M."/>
        </authorList>
    </citation>
    <scope>NUCLEOTIDE SEQUENCE [LARGE SCALE GENOMIC DNA]</scope>
    <source>
        <strain evidence="2 3">MS6</strain>
    </source>
</reference>
<dbReference type="AlphaFoldDB" id="K2S832"/>
<dbReference type="HOGENOM" id="CLU_1261723_0_0_1"/>
<comment type="caution">
    <text evidence="2">The sequence shown here is derived from an EMBL/GenBank/DDBJ whole genome shotgun (WGS) entry which is preliminary data.</text>
</comment>
<gene>
    <name evidence="2" type="ORF">MPH_01629</name>
</gene>
<feature type="compositionally biased region" description="Polar residues" evidence="1">
    <location>
        <begin position="207"/>
        <end position="219"/>
    </location>
</feature>
<organism evidence="2 3">
    <name type="scientific">Macrophomina phaseolina (strain MS6)</name>
    <name type="common">Charcoal rot fungus</name>
    <dbReference type="NCBI Taxonomy" id="1126212"/>
    <lineage>
        <taxon>Eukaryota</taxon>
        <taxon>Fungi</taxon>
        <taxon>Dikarya</taxon>
        <taxon>Ascomycota</taxon>
        <taxon>Pezizomycotina</taxon>
        <taxon>Dothideomycetes</taxon>
        <taxon>Dothideomycetes incertae sedis</taxon>
        <taxon>Botryosphaeriales</taxon>
        <taxon>Botryosphaeriaceae</taxon>
        <taxon>Macrophomina</taxon>
    </lineage>
</organism>
<name>K2S832_MACPH</name>
<dbReference type="EMBL" id="AHHD01000067">
    <property type="protein sequence ID" value="EKG21052.1"/>
    <property type="molecule type" value="Genomic_DNA"/>
</dbReference>
<evidence type="ECO:0000313" key="2">
    <source>
        <dbReference type="EMBL" id="EKG21052.1"/>
    </source>
</evidence>
<dbReference type="Proteomes" id="UP000007129">
    <property type="component" value="Unassembled WGS sequence"/>
</dbReference>
<feature type="region of interest" description="Disordered" evidence="1">
    <location>
        <begin position="200"/>
        <end position="219"/>
    </location>
</feature>
<evidence type="ECO:0000313" key="3">
    <source>
        <dbReference type="Proteomes" id="UP000007129"/>
    </source>
</evidence>
<proteinExistence type="predicted"/>
<protein>
    <submittedName>
        <fullName evidence="2">Uncharacterized protein</fullName>
    </submittedName>
</protein>
<accession>K2S832</accession>
<dbReference type="InParanoid" id="K2S832"/>
<dbReference type="VEuPathDB" id="FungiDB:MPH_01629"/>